<reference evidence="2" key="1">
    <citation type="journal article" date="2023" name="Mar. Drugs">
        <title>Gemmata algarum, a Novel Planctomycete Isolated from an Algal Mat, Displays Antimicrobial Activity.</title>
        <authorList>
            <person name="Kumar G."/>
            <person name="Kallscheuer N."/>
            <person name="Kashif M."/>
            <person name="Ahamad S."/>
            <person name="Jagadeeshwari U."/>
            <person name="Pannikurungottu S."/>
            <person name="Haufschild T."/>
            <person name="Kabuu M."/>
            <person name="Sasikala C."/>
            <person name="Jogler C."/>
            <person name="Ramana C."/>
        </authorList>
    </citation>
    <scope>NUCLEOTIDE SEQUENCE [LARGE SCALE GENOMIC DNA]</scope>
    <source>
        <strain evidence="2">JC673</strain>
    </source>
</reference>
<keyword evidence="2" id="KW-1185">Reference proteome</keyword>
<dbReference type="Proteomes" id="UP001272242">
    <property type="component" value="Unassembled WGS sequence"/>
</dbReference>
<gene>
    <name evidence="1" type="ORF">R5W23_003408</name>
</gene>
<evidence type="ECO:0000313" key="1">
    <source>
        <dbReference type="EMBL" id="MDY3561977.1"/>
    </source>
</evidence>
<organism evidence="1 2">
    <name type="scientific">Gemmata algarum</name>
    <dbReference type="NCBI Taxonomy" id="2975278"/>
    <lineage>
        <taxon>Bacteria</taxon>
        <taxon>Pseudomonadati</taxon>
        <taxon>Planctomycetota</taxon>
        <taxon>Planctomycetia</taxon>
        <taxon>Gemmatales</taxon>
        <taxon>Gemmataceae</taxon>
        <taxon>Gemmata</taxon>
    </lineage>
</organism>
<dbReference type="RefSeq" id="WP_261184096.1">
    <property type="nucleotide sequence ID" value="NZ_JAXBLV010000204.1"/>
</dbReference>
<name>A0ABU5F5D7_9BACT</name>
<evidence type="ECO:0008006" key="3">
    <source>
        <dbReference type="Google" id="ProtNLM"/>
    </source>
</evidence>
<comment type="caution">
    <text evidence="1">The sequence shown here is derived from an EMBL/GenBank/DDBJ whole genome shotgun (WGS) entry which is preliminary data.</text>
</comment>
<evidence type="ECO:0000313" key="2">
    <source>
        <dbReference type="Proteomes" id="UP001272242"/>
    </source>
</evidence>
<proteinExistence type="predicted"/>
<accession>A0ABU5F5D7</accession>
<protein>
    <recommendedName>
        <fullName evidence="3">PepSY domain-containing protein</fullName>
    </recommendedName>
</protein>
<dbReference type="EMBL" id="JAXBLV010000204">
    <property type="protein sequence ID" value="MDY3561977.1"/>
    <property type="molecule type" value="Genomic_DNA"/>
</dbReference>
<sequence>MANTLGSVLPSRTLASDEALRIARADAETAYHDLNPYRIEIMLEADGWHIAYEPKDATLNGAGPHYVIDAATGAIVSKKYYQ</sequence>